<dbReference type="AlphaFoldDB" id="A0A6H5H559"/>
<keyword evidence="1" id="KW-0472">Membrane</keyword>
<keyword evidence="1" id="KW-0812">Transmembrane</keyword>
<evidence type="ECO:0000313" key="2">
    <source>
        <dbReference type="EMBL" id="CAB0011034.1"/>
    </source>
</evidence>
<feature type="non-terminal residue" evidence="2">
    <location>
        <position position="184"/>
    </location>
</feature>
<evidence type="ECO:0000256" key="1">
    <source>
        <dbReference type="SAM" id="Phobius"/>
    </source>
</evidence>
<keyword evidence="1" id="KW-1133">Transmembrane helix</keyword>
<protein>
    <submittedName>
        <fullName evidence="2">Uncharacterized protein</fullName>
    </submittedName>
</protein>
<gene>
    <name evidence="2" type="ORF">NTEN_LOCUS16027</name>
</gene>
<proteinExistence type="predicted"/>
<keyword evidence="3" id="KW-1185">Reference proteome</keyword>
<reference evidence="2 3" key="1">
    <citation type="submission" date="2020-02" db="EMBL/GenBank/DDBJ databases">
        <authorList>
            <person name="Ferguson B K."/>
        </authorList>
    </citation>
    <scope>NUCLEOTIDE SEQUENCE [LARGE SCALE GENOMIC DNA]</scope>
</reference>
<feature type="transmembrane region" description="Helical" evidence="1">
    <location>
        <begin position="48"/>
        <end position="68"/>
    </location>
</feature>
<accession>A0A6H5H559</accession>
<dbReference type="EMBL" id="CADCXU010023634">
    <property type="protein sequence ID" value="CAB0011034.1"/>
    <property type="molecule type" value="Genomic_DNA"/>
</dbReference>
<sequence>MNTVQESKSWMIQRRQLLDGYDSIHSLTLTKSFYGDFPDSKLWNDRKLWFHLLCTLFSELTFMMFEVYNFITKETFFEALLSLTICLISILVLTRTYVFYTGLRTIRRLYFKPEVFHSNKHRPVSSLTRLKEGDQLRAALYESNWDSDLKRCSEDIVVPLMLCGKKIQLTAFGMIPIQIQTFIE</sequence>
<evidence type="ECO:0000313" key="3">
    <source>
        <dbReference type="Proteomes" id="UP000479000"/>
    </source>
</evidence>
<name>A0A6H5H559_9HEMI</name>
<dbReference type="Proteomes" id="UP000479000">
    <property type="component" value="Unassembled WGS sequence"/>
</dbReference>
<feature type="transmembrane region" description="Helical" evidence="1">
    <location>
        <begin position="80"/>
        <end position="100"/>
    </location>
</feature>
<organism evidence="2 3">
    <name type="scientific">Nesidiocoris tenuis</name>
    <dbReference type="NCBI Taxonomy" id="355587"/>
    <lineage>
        <taxon>Eukaryota</taxon>
        <taxon>Metazoa</taxon>
        <taxon>Ecdysozoa</taxon>
        <taxon>Arthropoda</taxon>
        <taxon>Hexapoda</taxon>
        <taxon>Insecta</taxon>
        <taxon>Pterygota</taxon>
        <taxon>Neoptera</taxon>
        <taxon>Paraneoptera</taxon>
        <taxon>Hemiptera</taxon>
        <taxon>Heteroptera</taxon>
        <taxon>Panheteroptera</taxon>
        <taxon>Cimicomorpha</taxon>
        <taxon>Miridae</taxon>
        <taxon>Dicyphina</taxon>
        <taxon>Nesidiocoris</taxon>
    </lineage>
</organism>